<keyword evidence="2" id="KW-0238">DNA-binding</keyword>
<evidence type="ECO:0000259" key="4">
    <source>
        <dbReference type="PROSITE" id="PS51063"/>
    </source>
</evidence>
<gene>
    <name evidence="5" type="ORF">AX13_03000</name>
</gene>
<dbReference type="Pfam" id="PF13545">
    <property type="entry name" value="HTH_Crp_2"/>
    <property type="match status" value="1"/>
</dbReference>
<dbReference type="Proteomes" id="UP000020766">
    <property type="component" value="Unassembled WGS sequence"/>
</dbReference>
<dbReference type="Gene3D" id="1.10.10.10">
    <property type="entry name" value="Winged helix-like DNA-binding domain superfamily/Winged helix DNA-binding domain"/>
    <property type="match status" value="1"/>
</dbReference>
<dbReference type="EMBL" id="JBOK01000012">
    <property type="protein sequence ID" value="EXU79839.1"/>
    <property type="molecule type" value="Genomic_DNA"/>
</dbReference>
<dbReference type="Gene3D" id="2.60.120.10">
    <property type="entry name" value="Jelly Rolls"/>
    <property type="match status" value="1"/>
</dbReference>
<accession>A0A014MNY0</accession>
<proteinExistence type="predicted"/>
<dbReference type="InterPro" id="IPR014710">
    <property type="entry name" value="RmlC-like_jellyroll"/>
</dbReference>
<evidence type="ECO:0000256" key="2">
    <source>
        <dbReference type="ARBA" id="ARBA00023125"/>
    </source>
</evidence>
<dbReference type="InterPro" id="IPR000595">
    <property type="entry name" value="cNMP-bd_dom"/>
</dbReference>
<dbReference type="SMART" id="SM00419">
    <property type="entry name" value="HTH_CRP"/>
    <property type="match status" value="1"/>
</dbReference>
<dbReference type="InterPro" id="IPR012318">
    <property type="entry name" value="HTH_CRP"/>
</dbReference>
<evidence type="ECO:0000313" key="6">
    <source>
        <dbReference type="Proteomes" id="UP000020766"/>
    </source>
</evidence>
<keyword evidence="6" id="KW-1185">Reference proteome</keyword>
<protein>
    <submittedName>
        <fullName evidence="5">Cyclic nucleotide-binding protein</fullName>
    </submittedName>
</protein>
<dbReference type="PATRIC" id="fig|1457173.3.peg.2268"/>
<evidence type="ECO:0000256" key="3">
    <source>
        <dbReference type="ARBA" id="ARBA00023163"/>
    </source>
</evidence>
<name>A0A014MNY0_9BURK</name>
<dbReference type="AlphaFoldDB" id="A0A014MNY0"/>
<organism evidence="5 6">
    <name type="scientific">Comamonas aquatica DA1877</name>
    <dbReference type="NCBI Taxonomy" id="1457173"/>
    <lineage>
        <taxon>Bacteria</taxon>
        <taxon>Pseudomonadati</taxon>
        <taxon>Pseudomonadota</taxon>
        <taxon>Betaproteobacteria</taxon>
        <taxon>Burkholderiales</taxon>
        <taxon>Comamonadaceae</taxon>
        <taxon>Comamonas</taxon>
    </lineage>
</organism>
<keyword evidence="1" id="KW-0805">Transcription regulation</keyword>
<sequence length="233" mass="25881">MMHTDTPTASWQLLRTMPALAHLDVERLRWLADRVQWRVLAAGEPVPCPFSDTRIHLLLSGQVQVCCANVQGRELLLGELLPGQMFGNALSCKAMPQGVRMEATQPTLLAVMEGQIVQEWLYHDSAMVLGILQNVTDLLWQLVARVVEMGTLNVRSRLHMRLLALAQRQGVEGNQVLLSPSPTQASLAAYLGTTREEVAREMSRLTRLGLLQRQGRSIFLSNLDGLLALVEAQ</sequence>
<dbReference type="SUPFAM" id="SSF46785">
    <property type="entry name" value="Winged helix' DNA-binding domain"/>
    <property type="match status" value="1"/>
</dbReference>
<dbReference type="SUPFAM" id="SSF51206">
    <property type="entry name" value="cAMP-binding domain-like"/>
    <property type="match status" value="1"/>
</dbReference>
<evidence type="ECO:0000313" key="5">
    <source>
        <dbReference type="EMBL" id="EXU79839.1"/>
    </source>
</evidence>
<reference evidence="5 6" key="1">
    <citation type="submission" date="2014-01" db="EMBL/GenBank/DDBJ databases">
        <title>Interspecies Systems Biology Uncovers Metabolites Affecting C. elegans Gene Expression and Life History Traits.</title>
        <authorList>
            <person name="Watson E."/>
            <person name="Macneil L.T."/>
            <person name="Ritter A.D."/>
            <person name="Yilmaz L.S."/>
            <person name="Rosebrock A.P."/>
            <person name="Caudy A.A."/>
            <person name="Walhout A.J."/>
        </authorList>
    </citation>
    <scope>NUCLEOTIDE SEQUENCE [LARGE SCALE GENOMIC DNA]</scope>
    <source>
        <strain evidence="5 6">DA1877</strain>
    </source>
</reference>
<dbReference type="PROSITE" id="PS51063">
    <property type="entry name" value="HTH_CRP_2"/>
    <property type="match status" value="1"/>
</dbReference>
<dbReference type="Pfam" id="PF00027">
    <property type="entry name" value="cNMP_binding"/>
    <property type="match status" value="1"/>
</dbReference>
<feature type="domain" description="HTH crp-type" evidence="4">
    <location>
        <begin position="152"/>
        <end position="224"/>
    </location>
</feature>
<keyword evidence="3" id="KW-0804">Transcription</keyword>
<dbReference type="InterPro" id="IPR018490">
    <property type="entry name" value="cNMP-bd_dom_sf"/>
</dbReference>
<dbReference type="InterPro" id="IPR036390">
    <property type="entry name" value="WH_DNA-bd_sf"/>
</dbReference>
<dbReference type="GO" id="GO:0006355">
    <property type="term" value="P:regulation of DNA-templated transcription"/>
    <property type="evidence" value="ECO:0007669"/>
    <property type="project" value="InterPro"/>
</dbReference>
<dbReference type="GO" id="GO:0003677">
    <property type="term" value="F:DNA binding"/>
    <property type="evidence" value="ECO:0007669"/>
    <property type="project" value="UniProtKB-KW"/>
</dbReference>
<comment type="caution">
    <text evidence="5">The sequence shown here is derived from an EMBL/GenBank/DDBJ whole genome shotgun (WGS) entry which is preliminary data.</text>
</comment>
<dbReference type="InterPro" id="IPR036388">
    <property type="entry name" value="WH-like_DNA-bd_sf"/>
</dbReference>
<evidence type="ECO:0000256" key="1">
    <source>
        <dbReference type="ARBA" id="ARBA00023015"/>
    </source>
</evidence>